<organism evidence="15 16">
    <name type="scientific">Scleropages formosus</name>
    <name type="common">Asian bonytongue</name>
    <name type="synonym">Osteoglossum formosum</name>
    <dbReference type="NCBI Taxonomy" id="113540"/>
    <lineage>
        <taxon>Eukaryota</taxon>
        <taxon>Metazoa</taxon>
        <taxon>Chordata</taxon>
        <taxon>Craniata</taxon>
        <taxon>Vertebrata</taxon>
        <taxon>Euteleostomi</taxon>
        <taxon>Actinopterygii</taxon>
        <taxon>Neopterygii</taxon>
        <taxon>Teleostei</taxon>
        <taxon>Osteoglossocephala</taxon>
        <taxon>Osteoglossomorpha</taxon>
        <taxon>Osteoglossiformes</taxon>
        <taxon>Osteoglossidae</taxon>
        <taxon>Scleropages</taxon>
    </lineage>
</organism>
<evidence type="ECO:0000256" key="7">
    <source>
        <dbReference type="ARBA" id="ARBA00023136"/>
    </source>
</evidence>
<evidence type="ECO:0000256" key="5">
    <source>
        <dbReference type="ARBA" id="ARBA00022553"/>
    </source>
</evidence>
<evidence type="ECO:0000256" key="2">
    <source>
        <dbReference type="ARBA" id="ARBA00004514"/>
    </source>
</evidence>
<name>A0A8C9RT66_SCLFO</name>
<dbReference type="AlphaFoldDB" id="A0A8C9RT66"/>
<keyword evidence="16" id="KW-1185">Reference proteome</keyword>
<dbReference type="InterPro" id="IPR000903">
    <property type="entry name" value="NMT"/>
</dbReference>
<feature type="compositionally biased region" description="Basic residues" evidence="12">
    <location>
        <begin position="17"/>
        <end position="29"/>
    </location>
</feature>
<comment type="catalytic activity">
    <reaction evidence="9 10">
        <text>N-terminal glycyl-[protein] + tetradecanoyl-CoA = N-tetradecanoylglycyl-[protein] + CoA + H(+)</text>
        <dbReference type="Rhea" id="RHEA:15521"/>
        <dbReference type="Rhea" id="RHEA-COMP:12666"/>
        <dbReference type="Rhea" id="RHEA-COMP:12667"/>
        <dbReference type="ChEBI" id="CHEBI:15378"/>
        <dbReference type="ChEBI" id="CHEBI:57287"/>
        <dbReference type="ChEBI" id="CHEBI:57385"/>
        <dbReference type="ChEBI" id="CHEBI:64723"/>
        <dbReference type="ChEBI" id="CHEBI:133050"/>
        <dbReference type="EC" id="2.3.1.97"/>
    </reaction>
</comment>
<keyword evidence="5" id="KW-0597">Phosphoprotein</keyword>
<keyword evidence="7" id="KW-0472">Membrane</keyword>
<keyword evidence="4" id="KW-0963">Cytoplasm</keyword>
<evidence type="ECO:0000256" key="11">
    <source>
        <dbReference type="RuleBase" id="RU004178"/>
    </source>
</evidence>
<sequence length="463" mass="53094">MSGDDCADTADKEHKKEQQKKKKKKKSKRDKTGFKYEEVDPIAKVNALPEEKIQEVRKAIRLFLMSQGPARTLEEAGRRSYLFWDTQPVPKIGETVTSHCCVVPDPSSVREEPLSLPPGFAWDSLDLEHPDSLKELHVLLSENYEEDDDGGFRLAYGPQFLLWALRPPGWLPQWHCGVRVDSSRKLVGFIGAVPVDVRVYDTQKKMAEVKLLCVHKKLRKKRLAPVLIREITRRAHLEGVFQGVYAAGVVLPKPVATCRFWHRYLNPRKLIEVKFSHLNKNMTVQRALKLYRLPETPKTPGLRPMTREDVPAVHLLLRHYLEQFQLVPVLSAEEVEHWLLPREDIISTYVVESAGGSVTDFVSFVTLPSSILNHPVHRSIKAAYSFYTVHTRTSLEDLVEDALILAKAEHFDVFSALDLMENKTFLENRKFVAGDDHLHYYLYNWKCPSLRSEKVSGFLLKIA</sequence>
<reference evidence="15" key="2">
    <citation type="submission" date="2025-08" db="UniProtKB">
        <authorList>
            <consortium name="Ensembl"/>
        </authorList>
    </citation>
    <scope>IDENTIFICATION</scope>
</reference>
<accession>A0A8C9RT66</accession>
<comment type="similarity">
    <text evidence="3 11">Belongs to the NMT family.</text>
</comment>
<dbReference type="Proteomes" id="UP000694397">
    <property type="component" value="Chromosome 20"/>
</dbReference>
<keyword evidence="6 10" id="KW-0808">Transferase</keyword>
<dbReference type="EC" id="2.3.1.97" evidence="10"/>
<evidence type="ECO:0000256" key="6">
    <source>
        <dbReference type="ARBA" id="ARBA00022679"/>
    </source>
</evidence>
<reference evidence="15 16" key="1">
    <citation type="submission" date="2019-04" db="EMBL/GenBank/DDBJ databases">
        <authorList>
            <consortium name="Wellcome Sanger Institute Data Sharing"/>
        </authorList>
    </citation>
    <scope>NUCLEOTIDE SEQUENCE [LARGE SCALE GENOMIC DNA]</scope>
</reference>
<dbReference type="GO" id="GO:0005829">
    <property type="term" value="C:cytosol"/>
    <property type="evidence" value="ECO:0007669"/>
    <property type="project" value="UniProtKB-SubCell"/>
</dbReference>
<evidence type="ECO:0000256" key="12">
    <source>
        <dbReference type="SAM" id="MobiDB-lite"/>
    </source>
</evidence>
<comment type="subcellular location">
    <subcellularLocation>
        <location evidence="2">Cytoplasm</location>
        <location evidence="2">Cytosol</location>
    </subcellularLocation>
    <subcellularLocation>
        <location evidence="1">Membrane</location>
        <topology evidence="1">Peripheral membrane protein</topology>
    </subcellularLocation>
</comment>
<dbReference type="InterPro" id="IPR016181">
    <property type="entry name" value="Acyl_CoA_acyltransferase"/>
</dbReference>
<evidence type="ECO:0000256" key="8">
    <source>
        <dbReference type="ARBA" id="ARBA00023315"/>
    </source>
</evidence>
<feature type="domain" description="Glycylpeptide N-tetradecanoyltransferase N-terminal" evidence="13">
    <location>
        <begin position="106"/>
        <end position="258"/>
    </location>
</feature>
<dbReference type="GO" id="GO:0004379">
    <property type="term" value="F:glycylpeptide N-tetradecanoyltransferase activity"/>
    <property type="evidence" value="ECO:0007669"/>
    <property type="project" value="UniProtKB-EC"/>
</dbReference>
<dbReference type="PANTHER" id="PTHR11377">
    <property type="entry name" value="N-MYRISTOYL TRANSFERASE"/>
    <property type="match status" value="1"/>
</dbReference>
<proteinExistence type="inferred from homology"/>
<evidence type="ECO:0000259" key="13">
    <source>
        <dbReference type="Pfam" id="PF01233"/>
    </source>
</evidence>
<keyword evidence="8 10" id="KW-0012">Acyltransferase</keyword>
<dbReference type="SUPFAM" id="SSF55729">
    <property type="entry name" value="Acyl-CoA N-acyltransferases (Nat)"/>
    <property type="match status" value="2"/>
</dbReference>
<dbReference type="FunFam" id="3.40.630.170:FF:000001">
    <property type="entry name" value="Glycylpeptide N-tetradecanoyltransferase"/>
    <property type="match status" value="1"/>
</dbReference>
<dbReference type="Pfam" id="PF02799">
    <property type="entry name" value="NMT_C"/>
    <property type="match status" value="1"/>
</dbReference>
<evidence type="ECO:0000256" key="4">
    <source>
        <dbReference type="ARBA" id="ARBA00022490"/>
    </source>
</evidence>
<dbReference type="Gene3D" id="3.40.630.170">
    <property type="match status" value="1"/>
</dbReference>
<evidence type="ECO:0000256" key="10">
    <source>
        <dbReference type="RuleBase" id="RU000586"/>
    </source>
</evidence>
<comment type="function">
    <text evidence="10">Adds a myristoyl group to the N-terminal glycine residue of certain cellular proteins.</text>
</comment>
<evidence type="ECO:0000256" key="3">
    <source>
        <dbReference type="ARBA" id="ARBA00009469"/>
    </source>
</evidence>
<feature type="domain" description="Glycylpeptide N-tetradecanoyltransferase C-terminal" evidence="14">
    <location>
        <begin position="272"/>
        <end position="451"/>
    </location>
</feature>
<dbReference type="PIRSF" id="PIRSF015892">
    <property type="entry name" value="N-myristl_transf"/>
    <property type="match status" value="1"/>
</dbReference>
<evidence type="ECO:0000256" key="9">
    <source>
        <dbReference type="ARBA" id="ARBA00048276"/>
    </source>
</evidence>
<dbReference type="InterPro" id="IPR022677">
    <property type="entry name" value="NMT_C"/>
</dbReference>
<feature type="region of interest" description="Disordered" evidence="12">
    <location>
        <begin position="1"/>
        <end position="33"/>
    </location>
</feature>
<protein>
    <recommendedName>
        <fullName evidence="10">Glycylpeptide N-tetradecanoyltransferase</fullName>
        <ecNumber evidence="10">2.3.1.97</ecNumber>
    </recommendedName>
</protein>
<dbReference type="PANTHER" id="PTHR11377:SF7">
    <property type="entry name" value="GLYCYLPEPTIDE N-TETRADECANOYLTRANSFERASE 1"/>
    <property type="match status" value="1"/>
</dbReference>
<evidence type="ECO:0000313" key="16">
    <source>
        <dbReference type="Proteomes" id="UP000694397"/>
    </source>
</evidence>
<dbReference type="Pfam" id="PF01233">
    <property type="entry name" value="NMT"/>
    <property type="match status" value="1"/>
</dbReference>
<evidence type="ECO:0000259" key="14">
    <source>
        <dbReference type="Pfam" id="PF02799"/>
    </source>
</evidence>
<dbReference type="OrthoDB" id="60315at2759"/>
<reference evidence="15" key="3">
    <citation type="submission" date="2025-09" db="UniProtKB">
        <authorList>
            <consortium name="Ensembl"/>
        </authorList>
    </citation>
    <scope>IDENTIFICATION</scope>
</reference>
<evidence type="ECO:0000313" key="15">
    <source>
        <dbReference type="Ensembl" id="ENSSFOP00015019803.2"/>
    </source>
</evidence>
<dbReference type="GO" id="GO:0016020">
    <property type="term" value="C:membrane"/>
    <property type="evidence" value="ECO:0007669"/>
    <property type="project" value="UniProtKB-SubCell"/>
</dbReference>
<dbReference type="GeneTree" id="ENSGT00390000017837"/>
<dbReference type="Ensembl" id="ENSSFOT00015020031.2">
    <property type="protein sequence ID" value="ENSSFOP00015019803.2"/>
    <property type="gene ID" value="ENSSFOG00015012726.2"/>
</dbReference>
<dbReference type="InterPro" id="IPR022676">
    <property type="entry name" value="NMT_N"/>
</dbReference>
<gene>
    <name evidence="15" type="primary">NMT1</name>
</gene>
<evidence type="ECO:0000256" key="1">
    <source>
        <dbReference type="ARBA" id="ARBA00004170"/>
    </source>
</evidence>